<feature type="region of interest" description="Disordered" evidence="1">
    <location>
        <begin position="1"/>
        <end position="24"/>
    </location>
</feature>
<geneLocation type="plasmid" evidence="3">
    <name>Tros</name>
</geneLocation>
<accession>B9L554</accession>
<keyword evidence="3" id="KW-1185">Reference proteome</keyword>
<dbReference type="AlphaFoldDB" id="B9L554"/>
<dbReference type="Proteomes" id="UP000000447">
    <property type="component" value="Plasmid unnamed"/>
</dbReference>
<dbReference type="EMBL" id="CP001276">
    <property type="protein sequence ID" value="ACM06864.1"/>
    <property type="molecule type" value="Genomic_DNA"/>
</dbReference>
<sequence>MTNGSPFPSLLTPSEAQLRSEANPSLSIHASFPDVARSVPALA</sequence>
<dbReference type="KEGG" id="tro:trd_A0918"/>
<organism evidence="2 3">
    <name type="scientific">Thermomicrobium roseum (strain ATCC 27502 / DSM 5159 / P-2)</name>
    <dbReference type="NCBI Taxonomy" id="309801"/>
    <lineage>
        <taxon>Bacteria</taxon>
        <taxon>Pseudomonadati</taxon>
        <taxon>Thermomicrobiota</taxon>
        <taxon>Thermomicrobia</taxon>
        <taxon>Thermomicrobiales</taxon>
        <taxon>Thermomicrobiaceae</taxon>
        <taxon>Thermomicrobium</taxon>
    </lineage>
</organism>
<evidence type="ECO:0000313" key="2">
    <source>
        <dbReference type="EMBL" id="ACM06864.1"/>
    </source>
</evidence>
<evidence type="ECO:0000256" key="1">
    <source>
        <dbReference type="SAM" id="MobiDB-lite"/>
    </source>
</evidence>
<keyword evidence="2" id="KW-0614">Plasmid</keyword>
<name>B9L554_THERP</name>
<reference evidence="2 3" key="1">
    <citation type="journal article" date="2009" name="PLoS ONE">
        <title>Complete genome sequence of the aerobic CO-oxidizing thermophile Thermomicrobium roseum.</title>
        <authorList>
            <person name="Wu D."/>
            <person name="Raymond J."/>
            <person name="Wu M."/>
            <person name="Chatterji S."/>
            <person name="Ren Q."/>
            <person name="Graham J.E."/>
            <person name="Bryant D.A."/>
            <person name="Robb F."/>
            <person name="Colman A."/>
            <person name="Tallon L.J."/>
            <person name="Badger J.H."/>
            <person name="Madupu R."/>
            <person name="Ward N.L."/>
            <person name="Eisen J.A."/>
        </authorList>
    </citation>
    <scope>NUCLEOTIDE SEQUENCE [LARGE SCALE GENOMIC DNA]</scope>
    <source>
        <strain evidence="3">ATCC 27502 / DSM 5159 / P-2</strain>
        <plasmid evidence="2">unnamed</plasmid>
    </source>
</reference>
<dbReference type="HOGENOM" id="CLU_3240831_0_0_0"/>
<gene>
    <name evidence="2" type="ordered locus">trd_A0918</name>
</gene>
<protein>
    <submittedName>
        <fullName evidence="2">Uncharacterized protein</fullName>
    </submittedName>
</protein>
<evidence type="ECO:0000313" key="3">
    <source>
        <dbReference type="Proteomes" id="UP000000447"/>
    </source>
</evidence>
<proteinExistence type="predicted"/>